<keyword evidence="2" id="KW-1185">Reference proteome</keyword>
<accession>A0A9W6LNM6</accession>
<dbReference type="EMBL" id="BSDY01000006">
    <property type="protein sequence ID" value="GLI56090.1"/>
    <property type="molecule type" value="Genomic_DNA"/>
</dbReference>
<organism evidence="1 2">
    <name type="scientific">Propionigenium maris DSM 9537</name>
    <dbReference type="NCBI Taxonomy" id="1123000"/>
    <lineage>
        <taxon>Bacteria</taxon>
        <taxon>Fusobacteriati</taxon>
        <taxon>Fusobacteriota</taxon>
        <taxon>Fusobacteriia</taxon>
        <taxon>Fusobacteriales</taxon>
        <taxon>Fusobacteriaceae</taxon>
        <taxon>Propionigenium</taxon>
    </lineage>
</organism>
<evidence type="ECO:0000313" key="2">
    <source>
        <dbReference type="Proteomes" id="UP001144471"/>
    </source>
</evidence>
<protein>
    <submittedName>
        <fullName evidence="1">Uncharacterized protein</fullName>
    </submittedName>
</protein>
<proteinExistence type="predicted"/>
<reference evidence="1" key="1">
    <citation type="submission" date="2022-12" db="EMBL/GenBank/DDBJ databases">
        <title>Reference genome sequencing for broad-spectrum identification of bacterial and archaeal isolates by mass spectrometry.</title>
        <authorList>
            <person name="Sekiguchi Y."/>
            <person name="Tourlousse D.M."/>
        </authorList>
    </citation>
    <scope>NUCLEOTIDE SEQUENCE</scope>
    <source>
        <strain evidence="1">10succ1</strain>
    </source>
</reference>
<comment type="caution">
    <text evidence="1">The sequence shown here is derived from an EMBL/GenBank/DDBJ whole genome shotgun (WGS) entry which is preliminary data.</text>
</comment>
<dbReference type="AlphaFoldDB" id="A0A9W6LNM6"/>
<dbReference type="RefSeq" id="WP_281834988.1">
    <property type="nucleotide sequence ID" value="NZ_BSDY01000006.1"/>
</dbReference>
<evidence type="ECO:0000313" key="1">
    <source>
        <dbReference type="EMBL" id="GLI56090.1"/>
    </source>
</evidence>
<sequence length="63" mass="7421">MKRLIEKSVSRNMWYFIEEVKVGGRILYAIMESIGSTCGRSREYDLNMYYSSLDEAMEKLKSL</sequence>
<gene>
    <name evidence="1" type="ORF">PM10SUCC1_16040</name>
</gene>
<dbReference type="Proteomes" id="UP001144471">
    <property type="component" value="Unassembled WGS sequence"/>
</dbReference>
<name>A0A9W6LNM6_9FUSO</name>